<feature type="compositionally biased region" description="Low complexity" evidence="1">
    <location>
        <begin position="97"/>
        <end position="110"/>
    </location>
</feature>
<feature type="compositionally biased region" description="Basic and acidic residues" evidence="1">
    <location>
        <begin position="121"/>
        <end position="132"/>
    </location>
</feature>
<keyword evidence="3" id="KW-1185">Reference proteome</keyword>
<dbReference type="EMBL" id="CAWUHD010000247">
    <property type="protein sequence ID" value="CAK7238427.1"/>
    <property type="molecule type" value="Genomic_DNA"/>
</dbReference>
<evidence type="ECO:0000313" key="3">
    <source>
        <dbReference type="Proteomes" id="UP001642482"/>
    </source>
</evidence>
<name>A0ABP0D3J9_9PEZI</name>
<gene>
    <name evidence="2" type="ORF">SEUCBS140593_010677</name>
</gene>
<proteinExistence type="predicted"/>
<evidence type="ECO:0000313" key="2">
    <source>
        <dbReference type="EMBL" id="CAK7238427.1"/>
    </source>
</evidence>
<reference evidence="2 3" key="1">
    <citation type="submission" date="2024-01" db="EMBL/GenBank/DDBJ databases">
        <authorList>
            <person name="Allen C."/>
            <person name="Tagirdzhanova G."/>
        </authorList>
    </citation>
    <scope>NUCLEOTIDE SEQUENCE [LARGE SCALE GENOMIC DNA]</scope>
</reference>
<feature type="compositionally biased region" description="Acidic residues" evidence="1">
    <location>
        <begin position="228"/>
        <end position="237"/>
    </location>
</feature>
<feature type="compositionally biased region" description="Acidic residues" evidence="1">
    <location>
        <begin position="111"/>
        <end position="120"/>
    </location>
</feature>
<organism evidence="2 3">
    <name type="scientific">Sporothrix eucalyptigena</name>
    <dbReference type="NCBI Taxonomy" id="1812306"/>
    <lineage>
        <taxon>Eukaryota</taxon>
        <taxon>Fungi</taxon>
        <taxon>Dikarya</taxon>
        <taxon>Ascomycota</taxon>
        <taxon>Pezizomycotina</taxon>
        <taxon>Sordariomycetes</taxon>
        <taxon>Sordariomycetidae</taxon>
        <taxon>Ophiostomatales</taxon>
        <taxon>Ophiostomataceae</taxon>
        <taxon>Sporothrix</taxon>
    </lineage>
</organism>
<accession>A0ABP0D3J9</accession>
<sequence>MSSTTKDTPAAKPSGMSDRDVDMLIKVFKCFKTAPEIDFEKMSKECELSNKKHASTVWYRLKKKMFPDGMPVSTANGDDAEGSTASPNSGKKRQAATKKTSAKANTTDDTAGVEDGDDKDADNKDTKAKDGADAGNTTPVTKSGAEANGNDADNNNDDDASQGSPNKRRRGANAANGSPKATRSPRAQRASRAPKSPKSPKAAKEAKEAKANTLRAAAKETPKSDATANDDESESGDGNDNTNGTAAGDSATDVLAQIATLAAAVPKDAVDNGDGAAAEVKDTIMTDSVTVIEGVV</sequence>
<feature type="region of interest" description="Disordered" evidence="1">
    <location>
        <begin position="67"/>
        <end position="249"/>
    </location>
</feature>
<evidence type="ECO:0000256" key="1">
    <source>
        <dbReference type="SAM" id="MobiDB-lite"/>
    </source>
</evidence>
<dbReference type="Proteomes" id="UP001642482">
    <property type="component" value="Unassembled WGS sequence"/>
</dbReference>
<protein>
    <submittedName>
        <fullName evidence="2">Uncharacterized protein</fullName>
    </submittedName>
</protein>
<feature type="compositionally biased region" description="Low complexity" evidence="1">
    <location>
        <begin position="184"/>
        <end position="200"/>
    </location>
</feature>
<comment type="caution">
    <text evidence="2">The sequence shown here is derived from an EMBL/GenBank/DDBJ whole genome shotgun (WGS) entry which is preliminary data.</text>
</comment>